<dbReference type="OrthoDB" id="112625at2"/>
<dbReference type="RefSeq" id="WP_137309530.1">
    <property type="nucleotide sequence ID" value="NZ_SZNQ01000001.1"/>
</dbReference>
<protein>
    <submittedName>
        <fullName evidence="1">Iron-containing redox enzyme family protein</fullName>
    </submittedName>
</protein>
<proteinExistence type="predicted"/>
<evidence type="ECO:0000313" key="1">
    <source>
        <dbReference type="EMBL" id="TKT03690.1"/>
    </source>
</evidence>
<dbReference type="Proteomes" id="UP000305929">
    <property type="component" value="Unassembled WGS sequence"/>
</dbReference>
<accession>A0A4U5WP28</accession>
<dbReference type="InterPro" id="IPR016084">
    <property type="entry name" value="Haem_Oase-like_multi-hlx"/>
</dbReference>
<dbReference type="SUPFAM" id="SSF48613">
    <property type="entry name" value="Heme oxygenase-like"/>
    <property type="match status" value="1"/>
</dbReference>
<sequence length="225" mass="25244">MTVTVESQVDRLENELRPYYGIHKITWRNLMSSRGAEGFWGTLGQLYHAMNLGVPLMRAAGRRASTLGPEYAEFAHWCEHHADEEAPHVEWLLNDVAKAGRDRQAMVDAFPEPEILAFMGTQFALVEQVDPVAILGYIYVAEGHPNQPDGLQALAARFDLPLEAFDTLLFHTEADTEHGEEIAELIERYATSERRHQALVASGRAFLTGWSSYFSRLSTQSPAQS</sequence>
<keyword evidence="2" id="KW-1185">Reference proteome</keyword>
<dbReference type="Gene3D" id="1.20.910.10">
    <property type="entry name" value="Heme oxygenase-like"/>
    <property type="match status" value="1"/>
</dbReference>
<gene>
    <name evidence="1" type="ORF">E4U91_28960</name>
</gene>
<dbReference type="EMBL" id="SZNQ01000001">
    <property type="protein sequence ID" value="TKT03690.1"/>
    <property type="molecule type" value="Genomic_DNA"/>
</dbReference>
<dbReference type="Pfam" id="PF14518">
    <property type="entry name" value="Haem_oxygenas_2"/>
    <property type="match status" value="1"/>
</dbReference>
<reference evidence="1 2" key="1">
    <citation type="submission" date="2019-04" db="EMBL/GenBank/DDBJ databases">
        <title>Streptomyces lasaliensis sp. nov., an Actinomycete isolated from soil which produces the polyether antibiotic lasalocid.</title>
        <authorList>
            <person name="Erwin G."/>
            <person name="Haber C."/>
        </authorList>
    </citation>
    <scope>NUCLEOTIDE SEQUENCE [LARGE SCALE GENOMIC DNA]</scope>
    <source>
        <strain evidence="1 2">X-537</strain>
    </source>
</reference>
<dbReference type="AlphaFoldDB" id="A0A4U5WP28"/>
<evidence type="ECO:0000313" key="2">
    <source>
        <dbReference type="Proteomes" id="UP000305929"/>
    </source>
</evidence>
<comment type="caution">
    <text evidence="1">The sequence shown here is derived from an EMBL/GenBank/DDBJ whole genome shotgun (WGS) entry which is preliminary data.</text>
</comment>
<name>A0A4U5WP28_STRLS</name>
<organism evidence="1 2">
    <name type="scientific">Streptomyces lasalocidi</name>
    <name type="common">Streptomyces lasaliensis</name>
    <dbReference type="NCBI Taxonomy" id="324833"/>
    <lineage>
        <taxon>Bacteria</taxon>
        <taxon>Bacillati</taxon>
        <taxon>Actinomycetota</taxon>
        <taxon>Actinomycetes</taxon>
        <taxon>Kitasatosporales</taxon>
        <taxon>Streptomycetaceae</taxon>
        <taxon>Streptomyces</taxon>
    </lineage>
</organism>